<gene>
    <name evidence="3" type="ORF">EXZ61_04815</name>
</gene>
<feature type="compositionally biased region" description="Basic and acidic residues" evidence="1">
    <location>
        <begin position="86"/>
        <end position="96"/>
    </location>
</feature>
<protein>
    <recommendedName>
        <fullName evidence="5">DUF4124 domain-containing protein</fullName>
    </recommendedName>
</protein>
<feature type="compositionally biased region" description="Basic residues" evidence="1">
    <location>
        <begin position="116"/>
        <end position="125"/>
    </location>
</feature>
<organism evidence="3 4">
    <name type="scientific">Rhodoferax aquaticus</name>
    <dbReference type="NCBI Taxonomy" id="2527691"/>
    <lineage>
        <taxon>Bacteria</taxon>
        <taxon>Pseudomonadati</taxon>
        <taxon>Pseudomonadota</taxon>
        <taxon>Betaproteobacteria</taxon>
        <taxon>Burkholderiales</taxon>
        <taxon>Comamonadaceae</taxon>
        <taxon>Rhodoferax</taxon>
    </lineage>
</organism>
<dbReference type="RefSeq" id="WP_142809550.1">
    <property type="nucleotide sequence ID" value="NZ_CP036282.1"/>
</dbReference>
<feature type="signal peptide" evidence="2">
    <location>
        <begin position="1"/>
        <end position="32"/>
    </location>
</feature>
<sequence length="145" mass="15646">MTVNSIVGSNSMCKTFAMFFIACSAYSTSAVATNVYKCGNAYSELPCPGSELVEAKDARTPEQARHAQVATEKNWIQAQSLEKKRLAEEALSEKPEQTSGNAKAKAKSGSKDKLKGTKAKAKTNKKNAPEFFTASAEKPPKRPKP</sequence>
<evidence type="ECO:0000313" key="4">
    <source>
        <dbReference type="Proteomes" id="UP000317365"/>
    </source>
</evidence>
<dbReference type="KEGG" id="rhg:EXZ61_04815"/>
<keyword evidence="2" id="KW-0732">Signal</keyword>
<evidence type="ECO:0000313" key="3">
    <source>
        <dbReference type="EMBL" id="QDL53553.1"/>
    </source>
</evidence>
<reference evidence="4" key="1">
    <citation type="submission" date="2019-02" db="EMBL/GenBank/DDBJ databases">
        <title>Complete genome sequence of Rhodoferax sp. Gr-4.</title>
        <authorList>
            <person name="Jin L."/>
        </authorList>
    </citation>
    <scope>NUCLEOTIDE SEQUENCE [LARGE SCALE GENOMIC DNA]</scope>
    <source>
        <strain evidence="4">Gr-4</strain>
    </source>
</reference>
<dbReference type="EMBL" id="CP036282">
    <property type="protein sequence ID" value="QDL53553.1"/>
    <property type="molecule type" value="Genomic_DNA"/>
</dbReference>
<name>A0A515ELL1_9BURK</name>
<feature type="region of interest" description="Disordered" evidence="1">
    <location>
        <begin position="86"/>
        <end position="145"/>
    </location>
</feature>
<dbReference type="Proteomes" id="UP000317365">
    <property type="component" value="Chromosome"/>
</dbReference>
<feature type="chain" id="PRO_5022108904" description="DUF4124 domain-containing protein" evidence="2">
    <location>
        <begin position="33"/>
        <end position="145"/>
    </location>
</feature>
<evidence type="ECO:0000256" key="2">
    <source>
        <dbReference type="SAM" id="SignalP"/>
    </source>
</evidence>
<evidence type="ECO:0000256" key="1">
    <source>
        <dbReference type="SAM" id="MobiDB-lite"/>
    </source>
</evidence>
<evidence type="ECO:0008006" key="5">
    <source>
        <dbReference type="Google" id="ProtNLM"/>
    </source>
</evidence>
<proteinExistence type="predicted"/>
<dbReference type="AlphaFoldDB" id="A0A515ELL1"/>
<accession>A0A515ELL1</accession>
<keyword evidence="4" id="KW-1185">Reference proteome</keyword>
<reference evidence="4" key="2">
    <citation type="journal article" date="2020" name="Int. J. Syst. Evol. Microbiol.">
        <title>Genomic insights into a novel species Rhodoferax aquaticus sp. nov., isolated from freshwater.</title>
        <authorList>
            <person name="Li T."/>
            <person name="Zhuo Y."/>
            <person name="Jin C.Z."/>
            <person name="Wu X."/>
            <person name="Ko S.R."/>
            <person name="Jin F.J."/>
            <person name="Ahn C.Y."/>
            <person name="Oh H.M."/>
            <person name="Lee H.G."/>
            <person name="Jin L."/>
        </authorList>
    </citation>
    <scope>NUCLEOTIDE SEQUENCE [LARGE SCALE GENOMIC DNA]</scope>
    <source>
        <strain evidence="4">Gr-4</strain>
    </source>
</reference>